<dbReference type="InterPro" id="IPR046797">
    <property type="entry name" value="PDDEXK_12"/>
</dbReference>
<name>A0A437ADR1_ARTFL</name>
<organism evidence="3 4">
    <name type="scientific">Arthrobotrys flagrans</name>
    <name type="common">Nematode-trapping fungus</name>
    <name type="synonym">Trichothecium flagrans</name>
    <dbReference type="NCBI Taxonomy" id="97331"/>
    <lineage>
        <taxon>Eukaryota</taxon>
        <taxon>Fungi</taxon>
        <taxon>Dikarya</taxon>
        <taxon>Ascomycota</taxon>
        <taxon>Pezizomycotina</taxon>
        <taxon>Orbiliomycetes</taxon>
        <taxon>Orbiliales</taxon>
        <taxon>Orbiliaceae</taxon>
        <taxon>Arthrobotrys</taxon>
    </lineage>
</organism>
<feature type="compositionally biased region" description="Low complexity" evidence="1">
    <location>
        <begin position="96"/>
        <end position="115"/>
    </location>
</feature>
<sequence>MATYHSRIGAWLDTIPISNTIPISPLRRRLNLAGQHKEITPVPEIPTPPTSHPAADSNSGFGRQNYTVHDDERTPRVNRKRPCSRSDDGNDGGHFSALSSIHYASSSSTSRPSTSYGDQSDGSSFIQDESDSKASKNVRAIRVGLSEDLDAPVLFTNLTEIFKRGYNIPEDISNIIRSLSEARLSSEFVPISLQSSMPALTRYETFPSYVFTQDAIPESHAAALAKHVSQLAKDAAKRFLESEDESGWYPIVERVLAFDYNTLPEPDRLMGEDPEPAIVVKETQTKRFRRRLFHTPKRTKKVDFALFFNPRDSAWSEFYATWKRFDSANKKTLSPFHDSSATNAILCALVEVKSPIGSFFDAQLQAAEASIAAINHMVAVRNRVLEIELRNESAELVEPIPLRPVPFLVVIGHQWSLHWAYRNSDNKTFIIGPVSIGDTSSFLGCFKVMNAILAPVDGPRRAVLPSYHWVPSD</sequence>
<dbReference type="AlphaFoldDB" id="A0A437ADR1"/>
<feature type="region of interest" description="Disordered" evidence="1">
    <location>
        <begin position="40"/>
        <end position="131"/>
    </location>
</feature>
<comment type="caution">
    <text evidence="3">The sequence shown here is derived from an EMBL/GenBank/DDBJ whole genome shotgun (WGS) entry which is preliminary data.</text>
</comment>
<gene>
    <name evidence="3" type="ORF">DFL_000393</name>
</gene>
<reference evidence="3 4" key="1">
    <citation type="submission" date="2019-01" db="EMBL/GenBank/DDBJ databases">
        <title>Intercellular communication is required for trap formation in the nematode-trapping fungus Duddingtonia flagrans.</title>
        <authorList>
            <person name="Youssar L."/>
            <person name="Wernet V."/>
            <person name="Hensel N."/>
            <person name="Hildebrandt H.-G."/>
            <person name="Fischer R."/>
        </authorList>
    </citation>
    <scope>NUCLEOTIDE SEQUENCE [LARGE SCALE GENOMIC DNA]</scope>
    <source>
        <strain evidence="3 4">CBS H-5679</strain>
    </source>
</reference>
<evidence type="ECO:0000313" key="3">
    <source>
        <dbReference type="EMBL" id="RVD89382.1"/>
    </source>
</evidence>
<accession>A0A437ADR1</accession>
<dbReference type="RefSeq" id="XP_067494926.1">
    <property type="nucleotide sequence ID" value="XM_067632938.1"/>
</dbReference>
<feature type="compositionally biased region" description="Polar residues" evidence="1">
    <location>
        <begin position="116"/>
        <end position="127"/>
    </location>
</feature>
<dbReference type="VEuPathDB" id="FungiDB:DFL_000393"/>
<feature type="compositionally biased region" description="Polar residues" evidence="1">
    <location>
        <begin position="56"/>
        <end position="67"/>
    </location>
</feature>
<dbReference type="STRING" id="97331.A0A437ADR1"/>
<evidence type="ECO:0000313" key="4">
    <source>
        <dbReference type="Proteomes" id="UP000283090"/>
    </source>
</evidence>
<dbReference type="GeneID" id="93582704"/>
<protein>
    <recommendedName>
        <fullName evidence="2">PD-(D/E)XK nuclease-like domain-containing protein</fullName>
    </recommendedName>
</protein>
<dbReference type="EMBL" id="SAEB01000001">
    <property type="protein sequence ID" value="RVD89382.1"/>
    <property type="molecule type" value="Genomic_DNA"/>
</dbReference>
<keyword evidence="4" id="KW-1185">Reference proteome</keyword>
<proteinExistence type="predicted"/>
<dbReference type="Proteomes" id="UP000283090">
    <property type="component" value="Unassembled WGS sequence"/>
</dbReference>
<evidence type="ECO:0000256" key="1">
    <source>
        <dbReference type="SAM" id="MobiDB-lite"/>
    </source>
</evidence>
<dbReference type="Pfam" id="PF20516">
    <property type="entry name" value="PDDEXK_12"/>
    <property type="match status" value="1"/>
</dbReference>
<feature type="domain" description="PD-(D/E)XK nuclease-like" evidence="2">
    <location>
        <begin position="215"/>
        <end position="451"/>
    </location>
</feature>
<dbReference type="OrthoDB" id="5244165at2759"/>
<evidence type="ECO:0000259" key="2">
    <source>
        <dbReference type="Pfam" id="PF20516"/>
    </source>
</evidence>